<dbReference type="EMBL" id="JABEMD010000011">
    <property type="protein sequence ID" value="NNH10899.1"/>
    <property type="molecule type" value="Genomic_DNA"/>
</dbReference>
<dbReference type="GeneID" id="70691650"/>
<sequence length="145" mass="15315">MLADWLQACAPAPVLLQRGRAAMLERLLQRPELGLCLLASRDGALVGCLPVQLVPRLDLGGLAALAAEAWCLPGTHESGAILASCRDWLADWCRAHGVRHLLWAPGLPGAGEPDGDPDRDPGGGLSRLPCGLWHRDLAPAAKQLA</sequence>
<dbReference type="RefSeq" id="WP_053822850.1">
    <property type="nucleotide sequence ID" value="NZ_BAAAEB010000006.1"/>
</dbReference>
<gene>
    <name evidence="1" type="ORF">HLB16_08400</name>
</gene>
<protein>
    <submittedName>
        <fullName evidence="1">Uncharacterized protein</fullName>
    </submittedName>
</protein>
<evidence type="ECO:0000313" key="2">
    <source>
        <dbReference type="Proteomes" id="UP000542973"/>
    </source>
</evidence>
<reference evidence="1 2" key="1">
    <citation type="submission" date="2020-05" db="EMBL/GenBank/DDBJ databases">
        <title>MicrobeNet Type strains.</title>
        <authorList>
            <person name="Nicholson A.C."/>
        </authorList>
    </citation>
    <scope>NUCLEOTIDE SEQUENCE [LARGE SCALE GENOMIC DNA]</scope>
    <source>
        <strain evidence="1 2">ATCC 700815</strain>
    </source>
</reference>
<proteinExistence type="predicted"/>
<evidence type="ECO:0000313" key="1">
    <source>
        <dbReference type="EMBL" id="NNH10899.1"/>
    </source>
</evidence>
<name>A0A6N1BNE9_9BURK</name>
<comment type="caution">
    <text evidence="1">The sequence shown here is derived from an EMBL/GenBank/DDBJ whole genome shotgun (WGS) entry which is preliminary data.</text>
</comment>
<dbReference type="AlphaFoldDB" id="A0A6N1BNE9"/>
<dbReference type="Proteomes" id="UP000542973">
    <property type="component" value="Unassembled WGS sequence"/>
</dbReference>
<dbReference type="Gene3D" id="3.40.630.30">
    <property type="match status" value="1"/>
</dbReference>
<accession>A0A6N1BNE9</accession>
<organism evidence="1 2">
    <name type="scientific">Cupriavidus gilardii</name>
    <dbReference type="NCBI Taxonomy" id="82541"/>
    <lineage>
        <taxon>Bacteria</taxon>
        <taxon>Pseudomonadati</taxon>
        <taxon>Pseudomonadota</taxon>
        <taxon>Betaproteobacteria</taxon>
        <taxon>Burkholderiales</taxon>
        <taxon>Burkholderiaceae</taxon>
        <taxon>Cupriavidus</taxon>
    </lineage>
</organism>